<protein>
    <submittedName>
        <fullName evidence="2">Uncharacterized protein</fullName>
    </submittedName>
</protein>
<gene>
    <name evidence="2" type="ORF">J4Q44_G00205200</name>
</gene>
<feature type="region of interest" description="Disordered" evidence="1">
    <location>
        <begin position="1"/>
        <end position="25"/>
    </location>
</feature>
<name>A0AAN8LI96_9TELE</name>
<comment type="caution">
    <text evidence="2">The sequence shown here is derived from an EMBL/GenBank/DDBJ whole genome shotgun (WGS) entry which is preliminary data.</text>
</comment>
<evidence type="ECO:0000313" key="2">
    <source>
        <dbReference type="EMBL" id="KAK6309057.1"/>
    </source>
</evidence>
<dbReference type="Proteomes" id="UP001356427">
    <property type="component" value="Unassembled WGS sequence"/>
</dbReference>
<keyword evidence="3" id="KW-1185">Reference proteome</keyword>
<proteinExistence type="predicted"/>
<reference evidence="2 3" key="1">
    <citation type="submission" date="2021-04" db="EMBL/GenBank/DDBJ databases">
        <authorList>
            <person name="De Guttry C."/>
            <person name="Zahm M."/>
            <person name="Klopp C."/>
            <person name="Cabau C."/>
            <person name="Louis A."/>
            <person name="Berthelot C."/>
            <person name="Parey E."/>
            <person name="Roest Crollius H."/>
            <person name="Montfort J."/>
            <person name="Robinson-Rechavi M."/>
            <person name="Bucao C."/>
            <person name="Bouchez O."/>
            <person name="Gislard M."/>
            <person name="Lluch J."/>
            <person name="Milhes M."/>
            <person name="Lampietro C."/>
            <person name="Lopez Roques C."/>
            <person name="Donnadieu C."/>
            <person name="Braasch I."/>
            <person name="Desvignes T."/>
            <person name="Postlethwait J."/>
            <person name="Bobe J."/>
            <person name="Wedekind C."/>
            <person name="Guiguen Y."/>
        </authorList>
    </citation>
    <scope>NUCLEOTIDE SEQUENCE [LARGE SCALE GENOMIC DNA]</scope>
    <source>
        <strain evidence="2">Cs_M1</strain>
        <tissue evidence="2">Blood</tissue>
    </source>
</reference>
<accession>A0AAN8LI96</accession>
<dbReference type="AlphaFoldDB" id="A0AAN8LI96"/>
<organism evidence="2 3">
    <name type="scientific">Coregonus suidteri</name>
    <dbReference type="NCBI Taxonomy" id="861788"/>
    <lineage>
        <taxon>Eukaryota</taxon>
        <taxon>Metazoa</taxon>
        <taxon>Chordata</taxon>
        <taxon>Craniata</taxon>
        <taxon>Vertebrata</taxon>
        <taxon>Euteleostomi</taxon>
        <taxon>Actinopterygii</taxon>
        <taxon>Neopterygii</taxon>
        <taxon>Teleostei</taxon>
        <taxon>Protacanthopterygii</taxon>
        <taxon>Salmoniformes</taxon>
        <taxon>Salmonidae</taxon>
        <taxon>Coregoninae</taxon>
        <taxon>Coregonus</taxon>
    </lineage>
</organism>
<dbReference type="EMBL" id="JAGTTL010000018">
    <property type="protein sequence ID" value="KAK6309057.1"/>
    <property type="molecule type" value="Genomic_DNA"/>
</dbReference>
<sequence length="80" mass="9021">MPGLMDQVSDPLTMASASTPKAVRRERRTEIDARRSKSCVHLGSCLQTWGQLKNHLGFSLHSELIHYLLQSYFSKVCAKC</sequence>
<evidence type="ECO:0000313" key="3">
    <source>
        <dbReference type="Proteomes" id="UP001356427"/>
    </source>
</evidence>
<evidence type="ECO:0000256" key="1">
    <source>
        <dbReference type="SAM" id="MobiDB-lite"/>
    </source>
</evidence>